<dbReference type="Proteomes" id="UP000019365">
    <property type="component" value="Unassembled WGS sequence"/>
</dbReference>
<keyword evidence="7 14" id="KW-0812">Transmembrane</keyword>
<dbReference type="EMBL" id="ATAX01000028">
    <property type="protein sequence ID" value="EWM52850.1"/>
    <property type="molecule type" value="Genomic_DNA"/>
</dbReference>
<dbReference type="RefSeq" id="WP_037299961.1">
    <property type="nucleotide sequence ID" value="NZ_ATAX01000028.1"/>
</dbReference>
<dbReference type="Pfam" id="PF00512">
    <property type="entry name" value="HisKA"/>
    <property type="match status" value="1"/>
</dbReference>
<comment type="subcellular location">
    <subcellularLocation>
        <location evidence="2">Cell membrane</location>
        <topology evidence="2">Multi-pass membrane protein</topology>
    </subcellularLocation>
</comment>
<dbReference type="SMART" id="SM00388">
    <property type="entry name" value="HisKA"/>
    <property type="match status" value="1"/>
</dbReference>
<evidence type="ECO:0000256" key="2">
    <source>
        <dbReference type="ARBA" id="ARBA00004651"/>
    </source>
</evidence>
<dbReference type="CDD" id="cd00082">
    <property type="entry name" value="HisKA"/>
    <property type="match status" value="1"/>
</dbReference>
<organism evidence="17 18">
    <name type="scientific">Ruminococcus flavefaciens 007c</name>
    <dbReference type="NCBI Taxonomy" id="1341157"/>
    <lineage>
        <taxon>Bacteria</taxon>
        <taxon>Bacillati</taxon>
        <taxon>Bacillota</taxon>
        <taxon>Clostridia</taxon>
        <taxon>Eubacteriales</taxon>
        <taxon>Oscillospiraceae</taxon>
        <taxon>Ruminococcus</taxon>
    </lineage>
</organism>
<sequence length="424" mass="46983">MKNYSRIIVVLTAVMIAGLVLFAGITGSYRSSGIDTLYVNNIVQTVREKWNSPEALDSCELGTELLVFDSSDILWYSSADSELEEVECPETALSKGYICLAVSDGTRFLGTVVMPDPDKSEYDIIRRKLLMAGGVMIAVMLLSVVLYGLYVRRTIVKPFRNMEKFAGKVAAGELDTPIIREKDNMFGAFTESFDIMREELKEARSRENALKIKEREMVASLSHDLKTPITGIKLICELLSVKVNDSYVMDKVNNIHQKAEQINILVSDLLSSALDELGEMNVECCDEVSGILHELVAEHDTRSLAREKDIPECIINADRIRLSQVIGNILSNSYKYADTPIDVDYRLSGGYLEMSLRDYGSGVPEEEISLITNKFYRGKNNSAGKDGNGLGLYISSELMARMGGELICSCRGQGLTVTLMIPLA</sequence>
<dbReference type="Gene3D" id="3.30.565.10">
    <property type="entry name" value="Histidine kinase-like ATPase, C-terminal domain"/>
    <property type="match status" value="1"/>
</dbReference>
<keyword evidence="9" id="KW-0418">Kinase</keyword>
<dbReference type="SUPFAM" id="SSF158472">
    <property type="entry name" value="HAMP domain-like"/>
    <property type="match status" value="1"/>
</dbReference>
<reference evidence="17 18" key="1">
    <citation type="journal article" date="2014" name="PLoS ONE">
        <title>Rumen cellulosomics: divergent fiber-degrading strategies revealed by comparative genome-wide analysis of six ruminococcal strains.</title>
        <authorList>
            <person name="Dassa B."/>
            <person name="Borovok I."/>
            <person name="Ruimy-Israeli V."/>
            <person name="Lamed R."/>
            <person name="Flint H.J."/>
            <person name="Duncan S.H."/>
            <person name="Henrissat B."/>
            <person name="Coutinho P."/>
            <person name="Morrison M."/>
            <person name="Mosoni P."/>
            <person name="Yeoman C.J."/>
            <person name="White B.A."/>
            <person name="Bayer E.A."/>
        </authorList>
    </citation>
    <scope>NUCLEOTIDE SEQUENCE [LARGE SCALE GENOMIC DNA]</scope>
    <source>
        <strain evidence="17 18">007c</strain>
    </source>
</reference>
<dbReference type="PATRIC" id="fig|1341157.4.peg.2323"/>
<evidence type="ECO:0000256" key="9">
    <source>
        <dbReference type="ARBA" id="ARBA00022777"/>
    </source>
</evidence>
<dbReference type="Gene3D" id="1.10.287.130">
    <property type="match status" value="1"/>
</dbReference>
<feature type="domain" description="Histidine kinase" evidence="15">
    <location>
        <begin position="220"/>
        <end position="424"/>
    </location>
</feature>
<dbReference type="OrthoDB" id="9780718at2"/>
<comment type="caution">
    <text evidence="17">The sequence shown here is derived from an EMBL/GenBank/DDBJ whole genome shotgun (WGS) entry which is preliminary data.</text>
</comment>
<feature type="transmembrane region" description="Helical" evidence="14">
    <location>
        <begin position="129"/>
        <end position="150"/>
    </location>
</feature>
<dbReference type="InterPro" id="IPR003661">
    <property type="entry name" value="HisK_dim/P_dom"/>
</dbReference>
<evidence type="ECO:0000256" key="13">
    <source>
        <dbReference type="ARBA" id="ARBA00023136"/>
    </source>
</evidence>
<dbReference type="CDD" id="cd06225">
    <property type="entry name" value="HAMP"/>
    <property type="match status" value="1"/>
</dbReference>
<keyword evidence="10" id="KW-0067">ATP-binding</keyword>
<evidence type="ECO:0000259" key="15">
    <source>
        <dbReference type="PROSITE" id="PS50109"/>
    </source>
</evidence>
<evidence type="ECO:0000259" key="16">
    <source>
        <dbReference type="PROSITE" id="PS50885"/>
    </source>
</evidence>
<dbReference type="Pfam" id="PF02518">
    <property type="entry name" value="HATPase_c"/>
    <property type="match status" value="1"/>
</dbReference>
<keyword evidence="11 14" id="KW-1133">Transmembrane helix</keyword>
<dbReference type="InterPro" id="IPR036890">
    <property type="entry name" value="HATPase_C_sf"/>
</dbReference>
<evidence type="ECO:0000256" key="14">
    <source>
        <dbReference type="SAM" id="Phobius"/>
    </source>
</evidence>
<dbReference type="InterPro" id="IPR050398">
    <property type="entry name" value="HssS/ArlS-like"/>
</dbReference>
<dbReference type="AlphaFoldDB" id="W7UVH8"/>
<keyword evidence="5" id="KW-0597">Phosphoprotein</keyword>
<protein>
    <recommendedName>
        <fullName evidence="3">histidine kinase</fullName>
        <ecNumber evidence="3">2.7.13.3</ecNumber>
    </recommendedName>
</protein>
<evidence type="ECO:0000256" key="5">
    <source>
        <dbReference type="ARBA" id="ARBA00022553"/>
    </source>
</evidence>
<dbReference type="InterPro" id="IPR003594">
    <property type="entry name" value="HATPase_dom"/>
</dbReference>
<evidence type="ECO:0000256" key="7">
    <source>
        <dbReference type="ARBA" id="ARBA00022692"/>
    </source>
</evidence>
<gene>
    <name evidence="17" type="ORF">RF007C_14645</name>
</gene>
<keyword evidence="6" id="KW-0808">Transferase</keyword>
<keyword evidence="12" id="KW-0902">Two-component regulatory system</keyword>
<dbReference type="InterPro" id="IPR036097">
    <property type="entry name" value="HisK_dim/P_sf"/>
</dbReference>
<keyword evidence="18" id="KW-1185">Reference proteome</keyword>
<evidence type="ECO:0000256" key="10">
    <source>
        <dbReference type="ARBA" id="ARBA00022840"/>
    </source>
</evidence>
<feature type="transmembrane region" description="Helical" evidence="14">
    <location>
        <begin position="6"/>
        <end position="25"/>
    </location>
</feature>
<evidence type="ECO:0000256" key="1">
    <source>
        <dbReference type="ARBA" id="ARBA00000085"/>
    </source>
</evidence>
<dbReference type="EC" id="2.7.13.3" evidence="3"/>
<dbReference type="InterPro" id="IPR004358">
    <property type="entry name" value="Sig_transdc_His_kin-like_C"/>
</dbReference>
<dbReference type="PANTHER" id="PTHR45528">
    <property type="entry name" value="SENSOR HISTIDINE KINASE CPXA"/>
    <property type="match status" value="1"/>
</dbReference>
<dbReference type="GO" id="GO:0005524">
    <property type="term" value="F:ATP binding"/>
    <property type="evidence" value="ECO:0007669"/>
    <property type="project" value="UniProtKB-KW"/>
</dbReference>
<keyword evidence="8" id="KW-0547">Nucleotide-binding</keyword>
<dbReference type="SUPFAM" id="SSF55874">
    <property type="entry name" value="ATPase domain of HSP90 chaperone/DNA topoisomerase II/histidine kinase"/>
    <property type="match status" value="1"/>
</dbReference>
<dbReference type="SUPFAM" id="SSF47384">
    <property type="entry name" value="Homodimeric domain of signal transducing histidine kinase"/>
    <property type="match status" value="1"/>
</dbReference>
<dbReference type="GO" id="GO:0000155">
    <property type="term" value="F:phosphorelay sensor kinase activity"/>
    <property type="evidence" value="ECO:0007669"/>
    <property type="project" value="InterPro"/>
</dbReference>
<proteinExistence type="predicted"/>
<accession>W7UVH8</accession>
<evidence type="ECO:0000256" key="4">
    <source>
        <dbReference type="ARBA" id="ARBA00022475"/>
    </source>
</evidence>
<evidence type="ECO:0000256" key="6">
    <source>
        <dbReference type="ARBA" id="ARBA00022679"/>
    </source>
</evidence>
<dbReference type="InterPro" id="IPR003660">
    <property type="entry name" value="HAMP_dom"/>
</dbReference>
<feature type="domain" description="HAMP" evidence="16">
    <location>
        <begin position="153"/>
        <end position="205"/>
    </location>
</feature>
<name>W7UVH8_RUMFL</name>
<comment type="catalytic activity">
    <reaction evidence="1">
        <text>ATP + protein L-histidine = ADP + protein N-phospho-L-histidine.</text>
        <dbReference type="EC" id="2.7.13.3"/>
    </reaction>
</comment>
<dbReference type="eggNOG" id="COG2205">
    <property type="taxonomic scope" value="Bacteria"/>
</dbReference>
<evidence type="ECO:0000256" key="8">
    <source>
        <dbReference type="ARBA" id="ARBA00022741"/>
    </source>
</evidence>
<evidence type="ECO:0000256" key="3">
    <source>
        <dbReference type="ARBA" id="ARBA00012438"/>
    </source>
</evidence>
<dbReference type="PROSITE" id="PS50885">
    <property type="entry name" value="HAMP"/>
    <property type="match status" value="1"/>
</dbReference>
<dbReference type="InterPro" id="IPR005467">
    <property type="entry name" value="His_kinase_dom"/>
</dbReference>
<evidence type="ECO:0000313" key="17">
    <source>
        <dbReference type="EMBL" id="EWM52850.1"/>
    </source>
</evidence>
<dbReference type="PRINTS" id="PR00344">
    <property type="entry name" value="BCTRLSENSOR"/>
</dbReference>
<evidence type="ECO:0000256" key="11">
    <source>
        <dbReference type="ARBA" id="ARBA00022989"/>
    </source>
</evidence>
<evidence type="ECO:0000256" key="12">
    <source>
        <dbReference type="ARBA" id="ARBA00023012"/>
    </source>
</evidence>
<dbReference type="SMART" id="SM00387">
    <property type="entry name" value="HATPase_c"/>
    <property type="match status" value="1"/>
</dbReference>
<dbReference type="PANTHER" id="PTHR45528:SF1">
    <property type="entry name" value="SENSOR HISTIDINE KINASE CPXA"/>
    <property type="match status" value="1"/>
</dbReference>
<dbReference type="PROSITE" id="PS50109">
    <property type="entry name" value="HIS_KIN"/>
    <property type="match status" value="1"/>
</dbReference>
<dbReference type="GO" id="GO:0005886">
    <property type="term" value="C:plasma membrane"/>
    <property type="evidence" value="ECO:0007669"/>
    <property type="project" value="UniProtKB-SubCell"/>
</dbReference>
<evidence type="ECO:0000313" key="18">
    <source>
        <dbReference type="Proteomes" id="UP000019365"/>
    </source>
</evidence>
<keyword evidence="4" id="KW-1003">Cell membrane</keyword>
<dbReference type="Gene3D" id="6.10.340.10">
    <property type="match status" value="1"/>
</dbReference>
<keyword evidence="13 14" id="KW-0472">Membrane</keyword>
<dbReference type="SMART" id="SM00304">
    <property type="entry name" value="HAMP"/>
    <property type="match status" value="1"/>
</dbReference>